<evidence type="ECO:0000256" key="5">
    <source>
        <dbReference type="ARBA" id="ARBA00025933"/>
    </source>
</evidence>
<dbReference type="OrthoDB" id="9813951at2"/>
<keyword evidence="9" id="KW-0966">Cell projection</keyword>
<dbReference type="STRING" id="1391654.AKJ09_01341"/>
<dbReference type="InterPro" id="IPR006299">
    <property type="entry name" value="FlgC"/>
</dbReference>
<comment type="similarity">
    <text evidence="2">Belongs to the flagella basal body rod proteins family.</text>
</comment>
<organism evidence="9 10">
    <name type="scientific">Labilithrix luteola</name>
    <dbReference type="NCBI Taxonomy" id="1391654"/>
    <lineage>
        <taxon>Bacteria</taxon>
        <taxon>Pseudomonadati</taxon>
        <taxon>Myxococcota</taxon>
        <taxon>Polyangia</taxon>
        <taxon>Polyangiales</taxon>
        <taxon>Labilitrichaceae</taxon>
        <taxon>Labilithrix</taxon>
    </lineage>
</organism>
<dbReference type="PROSITE" id="PS00588">
    <property type="entry name" value="FLAGELLA_BB_ROD"/>
    <property type="match status" value="1"/>
</dbReference>
<gene>
    <name evidence="9" type="ORF">AKJ09_01341</name>
</gene>
<keyword evidence="10" id="KW-1185">Reference proteome</keyword>
<feature type="domain" description="Flagellar basal-body/hook protein C-terminal" evidence="8">
    <location>
        <begin position="105"/>
        <end position="147"/>
    </location>
</feature>
<evidence type="ECO:0000256" key="3">
    <source>
        <dbReference type="ARBA" id="ARBA00017941"/>
    </source>
</evidence>
<keyword evidence="4 6" id="KW-0975">Bacterial flagellum</keyword>
<keyword evidence="9" id="KW-0282">Flagellum</keyword>
<dbReference type="KEGG" id="llu:AKJ09_01341"/>
<comment type="subcellular location">
    <subcellularLocation>
        <location evidence="1 6">Bacterial flagellum basal body</location>
    </subcellularLocation>
</comment>
<dbReference type="InterPro" id="IPR001444">
    <property type="entry name" value="Flag_bb_rod_N"/>
</dbReference>
<dbReference type="AlphaFoldDB" id="A0A0K1PMC3"/>
<dbReference type="NCBIfam" id="TIGR01395">
    <property type="entry name" value="FlgC"/>
    <property type="match status" value="1"/>
</dbReference>
<dbReference type="Proteomes" id="UP000064967">
    <property type="component" value="Chromosome"/>
</dbReference>
<proteinExistence type="inferred from homology"/>
<dbReference type="PATRIC" id="fig|1391654.3.peg.1358"/>
<dbReference type="Pfam" id="PF06429">
    <property type="entry name" value="Flg_bbr_C"/>
    <property type="match status" value="1"/>
</dbReference>
<sequence length="150" mass="15969">MSGRIEKTGPGVFTAMDVAASGLTAERSRMNIIASNLANARTTKTEEGTPYKRQDPVFAAQPAFGTTGDPVLSAVRKVELSSVRQDDAPGQMVYDPGHPDANPDGYVEYPNVNTVTEMVNMMSASRAYEAGVTSIESLKAMARAALKIGR</sequence>
<name>A0A0K1PMC3_9BACT</name>
<evidence type="ECO:0000259" key="8">
    <source>
        <dbReference type="Pfam" id="PF06429"/>
    </source>
</evidence>
<dbReference type="GO" id="GO:0030694">
    <property type="term" value="C:bacterial-type flagellum basal body, rod"/>
    <property type="evidence" value="ECO:0007669"/>
    <property type="project" value="UniProtKB-UniRule"/>
</dbReference>
<evidence type="ECO:0000259" key="7">
    <source>
        <dbReference type="Pfam" id="PF00460"/>
    </source>
</evidence>
<dbReference type="EMBL" id="CP012333">
    <property type="protein sequence ID" value="AKU94677.1"/>
    <property type="molecule type" value="Genomic_DNA"/>
</dbReference>
<dbReference type="GO" id="GO:0071978">
    <property type="term" value="P:bacterial-type flagellum-dependent swarming motility"/>
    <property type="evidence" value="ECO:0007669"/>
    <property type="project" value="TreeGrafter"/>
</dbReference>
<dbReference type="PANTHER" id="PTHR30435">
    <property type="entry name" value="FLAGELLAR PROTEIN"/>
    <property type="match status" value="1"/>
</dbReference>
<evidence type="ECO:0000313" key="10">
    <source>
        <dbReference type="Proteomes" id="UP000064967"/>
    </source>
</evidence>
<evidence type="ECO:0000313" key="9">
    <source>
        <dbReference type="EMBL" id="AKU94677.1"/>
    </source>
</evidence>
<evidence type="ECO:0000256" key="6">
    <source>
        <dbReference type="RuleBase" id="RU362062"/>
    </source>
</evidence>
<protein>
    <recommendedName>
        <fullName evidence="3 6">Flagellar basal-body rod protein FlgC</fullName>
    </recommendedName>
</protein>
<evidence type="ECO:0000256" key="1">
    <source>
        <dbReference type="ARBA" id="ARBA00004117"/>
    </source>
</evidence>
<dbReference type="InterPro" id="IPR010930">
    <property type="entry name" value="Flg_bb/hook_C_dom"/>
</dbReference>
<comment type="subunit">
    <text evidence="5 6">The basal body constitutes a major portion of the flagellar organelle and consists of four rings (L,P,S, and M) mounted on a central rod. The rod consists of about 26 subunits of FlgG in the distal portion, and FlgB, FlgC and FlgF are thought to build up the proximal portion of the rod with about 6 subunits each.</text>
</comment>
<feature type="domain" description="Flagellar basal body rod protein N-terminal" evidence="7">
    <location>
        <begin position="16"/>
        <end position="43"/>
    </location>
</feature>
<evidence type="ECO:0000256" key="2">
    <source>
        <dbReference type="ARBA" id="ARBA00009677"/>
    </source>
</evidence>
<reference evidence="9 10" key="1">
    <citation type="submission" date="2015-08" db="EMBL/GenBank/DDBJ databases">
        <authorList>
            <person name="Babu N.S."/>
            <person name="Beckwith C.J."/>
            <person name="Beseler K.G."/>
            <person name="Brison A."/>
            <person name="Carone J.V."/>
            <person name="Caskin T.P."/>
            <person name="Diamond M."/>
            <person name="Durham M.E."/>
            <person name="Foxe J.M."/>
            <person name="Go M."/>
            <person name="Henderson B.A."/>
            <person name="Jones I.B."/>
            <person name="McGettigan J.A."/>
            <person name="Micheletti S.J."/>
            <person name="Nasrallah M.E."/>
            <person name="Ortiz D."/>
            <person name="Piller C.R."/>
            <person name="Privatt S.R."/>
            <person name="Schneider S.L."/>
            <person name="Sharp S."/>
            <person name="Smith T.C."/>
            <person name="Stanton J.D."/>
            <person name="Ullery H.E."/>
            <person name="Wilson R.J."/>
            <person name="Serrano M.G."/>
            <person name="Buck G."/>
            <person name="Lee V."/>
            <person name="Wang Y."/>
            <person name="Carvalho R."/>
            <person name="Voegtly L."/>
            <person name="Shi R."/>
            <person name="Duckworth R."/>
            <person name="Johnson A."/>
            <person name="Loviza R."/>
            <person name="Walstead R."/>
            <person name="Shah Z."/>
            <person name="Kiflezghi M."/>
            <person name="Wade K."/>
            <person name="Ball S.L."/>
            <person name="Bradley K.W."/>
            <person name="Asai D.J."/>
            <person name="Bowman C.A."/>
            <person name="Russell D.A."/>
            <person name="Pope W.H."/>
            <person name="Jacobs-Sera D."/>
            <person name="Hendrix R.W."/>
            <person name="Hatfull G.F."/>
        </authorList>
    </citation>
    <scope>NUCLEOTIDE SEQUENCE [LARGE SCALE GENOMIC DNA]</scope>
    <source>
        <strain evidence="9 10">DSM 27648</strain>
    </source>
</reference>
<accession>A0A0K1PMC3</accession>
<evidence type="ECO:0000256" key="4">
    <source>
        <dbReference type="ARBA" id="ARBA00023143"/>
    </source>
</evidence>
<dbReference type="Pfam" id="PF00460">
    <property type="entry name" value="Flg_bb_rod"/>
    <property type="match status" value="1"/>
</dbReference>
<dbReference type="RefSeq" id="WP_146646237.1">
    <property type="nucleotide sequence ID" value="NZ_CP012333.1"/>
</dbReference>
<keyword evidence="9" id="KW-0969">Cilium</keyword>
<dbReference type="InterPro" id="IPR019776">
    <property type="entry name" value="Flagellar_basal_body_rod_CS"/>
</dbReference>
<dbReference type="PANTHER" id="PTHR30435:SF2">
    <property type="entry name" value="FLAGELLAR BASAL-BODY ROD PROTEIN FLGC"/>
    <property type="match status" value="1"/>
</dbReference>